<evidence type="ECO:0000313" key="2">
    <source>
        <dbReference type="Proteomes" id="UP001601627"/>
    </source>
</evidence>
<dbReference type="RefSeq" id="WP_388233209.1">
    <property type="nucleotide sequence ID" value="NZ_JBHVZQ010000003.1"/>
</dbReference>
<keyword evidence="2" id="KW-1185">Reference proteome</keyword>
<sequence length="211" mass="22996">MTRTRDMLLAEQALVGLRLRGQQVQAAVTVFTDEARRRSSAGLGAVDSRALLAVLQDLPVDLPVPQSSLDAHALRTLHTAPPGVADLGEEEPGVVVRRLVPAARAELVLVHGPHGVSSREWDAAVRDASQFAPFCARGIVVSHRAPERGPDPDLDLLLLKARFYGVGVATHEPTGSLSWLLEPAPYRPERHSAAQWLFHEQAWRQLGPDRC</sequence>
<gene>
    <name evidence="1" type="ORF">ACFVZC_04720</name>
</gene>
<dbReference type="Proteomes" id="UP001601627">
    <property type="component" value="Unassembled WGS sequence"/>
</dbReference>
<comment type="caution">
    <text evidence="1">The sequence shown here is derived from an EMBL/GenBank/DDBJ whole genome shotgun (WGS) entry which is preliminary data.</text>
</comment>
<proteinExistence type="predicted"/>
<name>A0ABW6Q0K0_9ACTN</name>
<evidence type="ECO:0000313" key="1">
    <source>
        <dbReference type="EMBL" id="MFF1272705.1"/>
    </source>
</evidence>
<organism evidence="1 2">
    <name type="scientific">Streptomyces marokkonensis</name>
    <dbReference type="NCBI Taxonomy" id="324855"/>
    <lineage>
        <taxon>Bacteria</taxon>
        <taxon>Bacillati</taxon>
        <taxon>Actinomycetota</taxon>
        <taxon>Actinomycetes</taxon>
        <taxon>Kitasatosporales</taxon>
        <taxon>Streptomycetaceae</taxon>
        <taxon>Streptomyces</taxon>
    </lineage>
</organism>
<accession>A0ABW6Q0K0</accession>
<dbReference type="EMBL" id="JBHVZQ010000003">
    <property type="protein sequence ID" value="MFF1272705.1"/>
    <property type="molecule type" value="Genomic_DNA"/>
</dbReference>
<protein>
    <submittedName>
        <fullName evidence="1">Uncharacterized protein</fullName>
    </submittedName>
</protein>
<reference evidence="1 2" key="1">
    <citation type="submission" date="2024-09" db="EMBL/GenBank/DDBJ databases">
        <title>The Natural Products Discovery Center: Release of the First 8490 Sequenced Strains for Exploring Actinobacteria Biosynthetic Diversity.</title>
        <authorList>
            <person name="Kalkreuter E."/>
            <person name="Kautsar S.A."/>
            <person name="Yang D."/>
            <person name="Bader C.D."/>
            <person name="Teijaro C.N."/>
            <person name="Fluegel L."/>
            <person name="Davis C.M."/>
            <person name="Simpson J.R."/>
            <person name="Lauterbach L."/>
            <person name="Steele A.D."/>
            <person name="Gui C."/>
            <person name="Meng S."/>
            <person name="Li G."/>
            <person name="Viehrig K."/>
            <person name="Ye F."/>
            <person name="Su P."/>
            <person name="Kiefer A.F."/>
            <person name="Nichols A."/>
            <person name="Cepeda A.J."/>
            <person name="Yan W."/>
            <person name="Fan B."/>
            <person name="Jiang Y."/>
            <person name="Adhikari A."/>
            <person name="Zheng C.-J."/>
            <person name="Schuster L."/>
            <person name="Cowan T.M."/>
            <person name="Smanski M.J."/>
            <person name="Chevrette M.G."/>
            <person name="De Carvalho L.P.S."/>
            <person name="Shen B."/>
        </authorList>
    </citation>
    <scope>NUCLEOTIDE SEQUENCE [LARGE SCALE GENOMIC DNA]</scope>
    <source>
        <strain evidence="1 2">NPDC058328</strain>
    </source>
</reference>